<dbReference type="EMBL" id="JARKIB010000185">
    <property type="protein sequence ID" value="KAJ7726657.1"/>
    <property type="molecule type" value="Genomic_DNA"/>
</dbReference>
<reference evidence="2" key="1">
    <citation type="submission" date="2023-03" db="EMBL/GenBank/DDBJ databases">
        <title>Massive genome expansion in bonnet fungi (Mycena s.s.) driven by repeated elements and novel gene families across ecological guilds.</title>
        <authorList>
            <consortium name="Lawrence Berkeley National Laboratory"/>
            <person name="Harder C.B."/>
            <person name="Miyauchi S."/>
            <person name="Viragh M."/>
            <person name="Kuo A."/>
            <person name="Thoen E."/>
            <person name="Andreopoulos B."/>
            <person name="Lu D."/>
            <person name="Skrede I."/>
            <person name="Drula E."/>
            <person name="Henrissat B."/>
            <person name="Morin E."/>
            <person name="Kohler A."/>
            <person name="Barry K."/>
            <person name="LaButti K."/>
            <person name="Morin E."/>
            <person name="Salamov A."/>
            <person name="Lipzen A."/>
            <person name="Mereny Z."/>
            <person name="Hegedus B."/>
            <person name="Baldrian P."/>
            <person name="Stursova M."/>
            <person name="Weitz H."/>
            <person name="Taylor A."/>
            <person name="Grigoriev I.V."/>
            <person name="Nagy L.G."/>
            <person name="Martin F."/>
            <person name="Kauserud H."/>
        </authorList>
    </citation>
    <scope>NUCLEOTIDE SEQUENCE</scope>
    <source>
        <strain evidence="2">CBHHK182m</strain>
    </source>
</reference>
<comment type="caution">
    <text evidence="2">The sequence shown here is derived from an EMBL/GenBank/DDBJ whole genome shotgun (WGS) entry which is preliminary data.</text>
</comment>
<dbReference type="AlphaFoldDB" id="A0AAD7HSP1"/>
<evidence type="ECO:0000256" key="1">
    <source>
        <dbReference type="SAM" id="MobiDB-lite"/>
    </source>
</evidence>
<accession>A0AAD7HSP1</accession>
<evidence type="ECO:0000313" key="3">
    <source>
        <dbReference type="Proteomes" id="UP001215598"/>
    </source>
</evidence>
<feature type="region of interest" description="Disordered" evidence="1">
    <location>
        <begin position="195"/>
        <end position="229"/>
    </location>
</feature>
<sequence>MFVVIIFELTLVENIEARFFIQLRSVNSPTLHQWLSVLKYSRYYVQPSVVPNLQRFNSNPWSASFNAPERPSPWPLEPKQTETVAVWNQVYRVNDRIQLCSSIQLRSRALRGRCPVHWDMGPRLDSSFQGGLDNPAQMAHSPWIPTATHCASMAPRIVLSTANRSSTRASRVSRGWSNLEFPIIVFGLRQSTSSSSPILVPAPPGNPTQPSATDSGTRRSTRKRKERDDLKEIQAALEACICGTSAAPEDGVDLANVAQCKHEACETKWSLRSLGL</sequence>
<keyword evidence="3" id="KW-1185">Reference proteome</keyword>
<protein>
    <submittedName>
        <fullName evidence="2">Uncharacterized protein</fullName>
    </submittedName>
</protein>
<gene>
    <name evidence="2" type="ORF">B0H16DRAFT_1471317</name>
</gene>
<name>A0AAD7HSP1_9AGAR</name>
<evidence type="ECO:0000313" key="2">
    <source>
        <dbReference type="EMBL" id="KAJ7726657.1"/>
    </source>
</evidence>
<dbReference type="Proteomes" id="UP001215598">
    <property type="component" value="Unassembled WGS sequence"/>
</dbReference>
<organism evidence="2 3">
    <name type="scientific">Mycena metata</name>
    <dbReference type="NCBI Taxonomy" id="1033252"/>
    <lineage>
        <taxon>Eukaryota</taxon>
        <taxon>Fungi</taxon>
        <taxon>Dikarya</taxon>
        <taxon>Basidiomycota</taxon>
        <taxon>Agaricomycotina</taxon>
        <taxon>Agaricomycetes</taxon>
        <taxon>Agaricomycetidae</taxon>
        <taxon>Agaricales</taxon>
        <taxon>Marasmiineae</taxon>
        <taxon>Mycenaceae</taxon>
        <taxon>Mycena</taxon>
    </lineage>
</organism>
<proteinExistence type="predicted"/>